<feature type="transmembrane region" description="Helical" evidence="1">
    <location>
        <begin position="146"/>
        <end position="166"/>
    </location>
</feature>
<dbReference type="EMBL" id="UGNV01000006">
    <property type="protein sequence ID" value="STX55813.1"/>
    <property type="molecule type" value="Genomic_DNA"/>
</dbReference>
<proteinExistence type="predicted"/>
<protein>
    <submittedName>
        <fullName evidence="2">Uncharacterized protein</fullName>
    </submittedName>
</protein>
<sequence>MLTQMQKYLIKSTIELEFKCNLGDSDERRVFYTSLKKLLEDEVKLAPEEENSLGNIIYRQYLDPSTCLKNDALTDLDEKEADFLLRTTLLTCLLKKFNKEKGDGIIQTVFDSEWFVCQRDELIKEVKAHCPFVFDIRRSIQQGRNFYTFVPIMSALISFAPLNYYASDRNSLEESGLTVNDLLNYSFVAFAVCLASVVGVKEGVSYYRQSNAFFAEQKSIEVSVNSEIEKLDTLIRGHKELSYVQNDHEVDEGLKLKSA</sequence>
<keyword evidence="1" id="KW-0472">Membrane</keyword>
<gene>
    <name evidence="2" type="ORF">NCTC13315_03183</name>
</gene>
<keyword evidence="3" id="KW-1185">Reference proteome</keyword>
<name>A0A378JT16_9GAMM</name>
<dbReference type="AlphaFoldDB" id="A0A378JT16"/>
<evidence type="ECO:0000313" key="3">
    <source>
        <dbReference type="Proteomes" id="UP000254968"/>
    </source>
</evidence>
<keyword evidence="1" id="KW-0812">Transmembrane</keyword>
<dbReference type="OrthoDB" id="5652605at2"/>
<dbReference type="RefSeq" id="WP_115304409.1">
    <property type="nucleotide sequence ID" value="NZ_CAAAHO010000014.1"/>
</dbReference>
<reference evidence="2 3" key="1">
    <citation type="submission" date="2018-06" db="EMBL/GenBank/DDBJ databases">
        <authorList>
            <consortium name="Pathogen Informatics"/>
            <person name="Doyle S."/>
        </authorList>
    </citation>
    <scope>NUCLEOTIDE SEQUENCE [LARGE SCALE GENOMIC DNA]</scope>
    <source>
        <strain evidence="2 3">NCTC13315</strain>
    </source>
</reference>
<feature type="transmembrane region" description="Helical" evidence="1">
    <location>
        <begin position="182"/>
        <end position="200"/>
    </location>
</feature>
<organism evidence="2 3">
    <name type="scientific">Legionella beliardensis</name>
    <dbReference type="NCBI Taxonomy" id="91822"/>
    <lineage>
        <taxon>Bacteria</taxon>
        <taxon>Pseudomonadati</taxon>
        <taxon>Pseudomonadota</taxon>
        <taxon>Gammaproteobacteria</taxon>
        <taxon>Legionellales</taxon>
        <taxon>Legionellaceae</taxon>
        <taxon>Legionella</taxon>
    </lineage>
</organism>
<evidence type="ECO:0000256" key="1">
    <source>
        <dbReference type="SAM" id="Phobius"/>
    </source>
</evidence>
<evidence type="ECO:0000313" key="2">
    <source>
        <dbReference type="EMBL" id="STX55813.1"/>
    </source>
</evidence>
<keyword evidence="1" id="KW-1133">Transmembrane helix</keyword>
<accession>A0A378JT16</accession>
<dbReference type="Proteomes" id="UP000254968">
    <property type="component" value="Unassembled WGS sequence"/>
</dbReference>